<dbReference type="Proteomes" id="UP001055102">
    <property type="component" value="Unassembled WGS sequence"/>
</dbReference>
<accession>A0ABQ4SQL8</accession>
<dbReference type="EMBL" id="BPQR01000011">
    <property type="protein sequence ID" value="GJE05492.1"/>
    <property type="molecule type" value="Genomic_DNA"/>
</dbReference>
<proteinExistence type="predicted"/>
<keyword evidence="3" id="KW-1185">Reference proteome</keyword>
<gene>
    <name evidence="2" type="ORF">AOPFMNJM_0792</name>
</gene>
<evidence type="ECO:0000313" key="2">
    <source>
        <dbReference type="EMBL" id="GJE05492.1"/>
    </source>
</evidence>
<evidence type="ECO:0000259" key="1">
    <source>
        <dbReference type="Pfam" id="PF02514"/>
    </source>
</evidence>
<dbReference type="InterPro" id="IPR003672">
    <property type="entry name" value="CobN/Mg_chltase"/>
</dbReference>
<dbReference type="CDD" id="cd10150">
    <property type="entry name" value="CobN_like"/>
    <property type="match status" value="1"/>
</dbReference>
<dbReference type="PANTHER" id="PTHR44119:SF4">
    <property type="entry name" value="AEROBIC COBALTOCHELATASE SUBUNIT COBN"/>
    <property type="match status" value="1"/>
</dbReference>
<name>A0ABQ4SQL8_9HYPH</name>
<reference evidence="2" key="1">
    <citation type="journal article" date="2021" name="Front. Microbiol.">
        <title>Comprehensive Comparative Genomics and Phenotyping of Methylobacterium Species.</title>
        <authorList>
            <person name="Alessa O."/>
            <person name="Ogura Y."/>
            <person name="Fujitani Y."/>
            <person name="Takami H."/>
            <person name="Hayashi T."/>
            <person name="Sahin N."/>
            <person name="Tani A."/>
        </authorList>
    </citation>
    <scope>NUCLEOTIDE SEQUENCE</scope>
    <source>
        <strain evidence="2">LMG 23639</strain>
    </source>
</reference>
<sequence length="1091" mass="115532">MHLIRIDTVSLDEGEAAVDLGQAPGEVVFLSFTDSDLAGLARAYAAEEPRFSLRLAKLARLRHPLSVDLYVDGVIAKARLVVIRCLGGLDYWRYGIERASEVARANGIGLVLLPGDDRPDRRLDSYATRPELAPVLDGYFRAGGEANLRRMLGRLGLELGHRGQAEPPQAMPRAFPWTPDGVAVPEDSARALVLAYRSAVLGGDTAPVQALCEALAARGLAPQVLAVSSLKDPEAVAVLAQALDARRPDIILAATAFSARDDAGFVLDRAGCPVLQAFTLGSARAAWEGSARGMNAADLAMQVALPEFDGRLSGFPISFKEEAPEIEGFSERRAVPYPEGIAALAERAAAWVRLARLPRGERRLAIVLSDYPARGGRAGYAVGLDTPASAAAILSDIAEAGYTIEGIPEPVALMRVLTEGEQGFRVGLAAYETWLATLPEASRDEVSAAWGAPEADPHCRDGAFRFRALECGGGATLFLQPDRGRSLERKDSYHDPDLTPTHAYLAFHLGLRQRFDALVQLGTHGTTEWLPGKAVALSLDCWPARAVGTLPVVYPFIVDDPGEAAPLKRRLGGVALGHLTPETATAALDAEGARLRELVEEYSAASVLDPRRAGLIARAILDEAETAGLLDAAGIAPGTAMADALTALDAHLCDLGETSFRDGLHVFGRAAQEADTARQACAEAERDGLIAALDGRFVPPGPAGSPSRGRRDVMPTGRNLATLDPRSLPTRAASLLGERAAEAVVARYLQDEGSYPARILMDLWASPTLRTGGEDVAHALALMGVRPTWDHATTRVTGFEVLPPALLGRPRIDVTVRVSGAFRDTFPETLSLLDRAARAVAAREEEDEDNPLAAARRRGEAPARVYGAAPGRYGAGTAGVALDGAWEARDDLGRAYLAATSHAYGDAEEAAPDAFAGRVASADAYVHAFDVAERDLLDGDAAVDAMGGFAAAAALTGGATPLYSLDTGNPERPKVRTAAEDARRLIAGRLTNPRWIAAQLRHGYRGAQELAQGVDALFVLAAASDAVGSAEIDRLYAATVSDPDVFEPLSAANPAAARAILDRFEGARRRGLWQSRRNAMPPEALLPENAA</sequence>
<evidence type="ECO:0000313" key="3">
    <source>
        <dbReference type="Proteomes" id="UP001055102"/>
    </source>
</evidence>
<protein>
    <recommendedName>
        <fullName evidence="1">CobN/magnesium chelatase domain-containing protein</fullName>
    </recommendedName>
</protein>
<dbReference type="NCBIfam" id="NF008973">
    <property type="entry name" value="PRK12321.1"/>
    <property type="match status" value="1"/>
</dbReference>
<feature type="domain" description="CobN/magnesium chelatase" evidence="1">
    <location>
        <begin position="139"/>
        <end position="676"/>
    </location>
</feature>
<dbReference type="Pfam" id="PF02514">
    <property type="entry name" value="CobN-Mg_chel"/>
    <property type="match status" value="1"/>
</dbReference>
<comment type="caution">
    <text evidence="2">The sequence shown here is derived from an EMBL/GenBank/DDBJ whole genome shotgun (WGS) entry which is preliminary data.</text>
</comment>
<dbReference type="PANTHER" id="PTHR44119">
    <property type="entry name" value="MAGNESIUM-CHELATASE SUBUNIT CHLH, CHLOROPLASTIC"/>
    <property type="match status" value="1"/>
</dbReference>
<dbReference type="RefSeq" id="WP_238274177.1">
    <property type="nucleotide sequence ID" value="NZ_BPQR01000011.1"/>
</dbReference>
<organism evidence="2 3">
    <name type="scientific">Methylobacterium jeotgali</name>
    <dbReference type="NCBI Taxonomy" id="381630"/>
    <lineage>
        <taxon>Bacteria</taxon>
        <taxon>Pseudomonadati</taxon>
        <taxon>Pseudomonadota</taxon>
        <taxon>Alphaproteobacteria</taxon>
        <taxon>Hyphomicrobiales</taxon>
        <taxon>Methylobacteriaceae</taxon>
        <taxon>Methylobacterium</taxon>
    </lineage>
</organism>
<reference evidence="2" key="2">
    <citation type="submission" date="2021-08" db="EMBL/GenBank/DDBJ databases">
        <authorList>
            <person name="Tani A."/>
            <person name="Ola A."/>
            <person name="Ogura Y."/>
            <person name="Katsura K."/>
            <person name="Hayashi T."/>
        </authorList>
    </citation>
    <scope>NUCLEOTIDE SEQUENCE</scope>
    <source>
        <strain evidence="2">LMG 23639</strain>
    </source>
</reference>